<evidence type="ECO:0000313" key="7">
    <source>
        <dbReference type="EMBL" id="MFD1717269.1"/>
    </source>
</evidence>
<comment type="caution">
    <text evidence="7">The sequence shown here is derived from an EMBL/GenBank/DDBJ whole genome shotgun (WGS) entry which is preliminary data.</text>
</comment>
<organism evidence="7 8">
    <name type="scientific">Georgenia deserti</name>
    <dbReference type="NCBI Taxonomy" id="2093781"/>
    <lineage>
        <taxon>Bacteria</taxon>
        <taxon>Bacillati</taxon>
        <taxon>Actinomycetota</taxon>
        <taxon>Actinomycetes</taxon>
        <taxon>Micrococcales</taxon>
        <taxon>Bogoriellaceae</taxon>
        <taxon>Georgenia</taxon>
    </lineage>
</organism>
<dbReference type="RefSeq" id="WP_388003165.1">
    <property type="nucleotide sequence ID" value="NZ_JBHUEE010000002.1"/>
</dbReference>
<dbReference type="InterPro" id="IPR015421">
    <property type="entry name" value="PyrdxlP-dep_Trfase_major"/>
</dbReference>
<dbReference type="InterPro" id="IPR015424">
    <property type="entry name" value="PyrdxlP-dep_Trfase"/>
</dbReference>
<keyword evidence="3" id="KW-0663">Pyridoxal phosphate</keyword>
<evidence type="ECO:0000313" key="8">
    <source>
        <dbReference type="Proteomes" id="UP001597277"/>
    </source>
</evidence>
<proteinExistence type="inferred from homology"/>
<dbReference type="PANTHER" id="PTHR43525:SF2">
    <property type="entry name" value="CYSTATHIONINE BETA-LYASE-RELATED"/>
    <property type="match status" value="1"/>
</dbReference>
<dbReference type="Gene3D" id="3.40.640.10">
    <property type="entry name" value="Type I PLP-dependent aspartate aminotransferase-like (Major domain)"/>
    <property type="match status" value="1"/>
</dbReference>
<dbReference type="InterPro" id="IPR051798">
    <property type="entry name" value="Class-II_PLP-Dep_Aminotrans"/>
</dbReference>
<dbReference type="SUPFAM" id="SSF53383">
    <property type="entry name" value="PLP-dependent transferases"/>
    <property type="match status" value="1"/>
</dbReference>
<reference evidence="8" key="1">
    <citation type="journal article" date="2019" name="Int. J. Syst. Evol. Microbiol.">
        <title>The Global Catalogue of Microorganisms (GCM) 10K type strain sequencing project: providing services to taxonomists for standard genome sequencing and annotation.</title>
        <authorList>
            <consortium name="The Broad Institute Genomics Platform"/>
            <consortium name="The Broad Institute Genome Sequencing Center for Infectious Disease"/>
            <person name="Wu L."/>
            <person name="Ma J."/>
        </authorList>
    </citation>
    <scope>NUCLEOTIDE SEQUENCE [LARGE SCALE GENOMIC DNA]</scope>
    <source>
        <strain evidence="8">JCM 17130</strain>
    </source>
</reference>
<keyword evidence="4 7" id="KW-0456">Lyase</keyword>
<evidence type="ECO:0000256" key="1">
    <source>
        <dbReference type="ARBA" id="ARBA00001933"/>
    </source>
</evidence>
<dbReference type="InterPro" id="IPR015422">
    <property type="entry name" value="PyrdxlP-dep_Trfase_small"/>
</dbReference>
<gene>
    <name evidence="7" type="ORF">ACFSE6_05460</name>
</gene>
<evidence type="ECO:0000256" key="3">
    <source>
        <dbReference type="ARBA" id="ARBA00022898"/>
    </source>
</evidence>
<name>A0ABW4L5K8_9MICO</name>
<evidence type="ECO:0000259" key="6">
    <source>
        <dbReference type="Pfam" id="PF00155"/>
    </source>
</evidence>
<accession>A0ABW4L5K8</accession>
<comment type="cofactor">
    <cofactor evidence="1">
        <name>pyridoxal 5'-phosphate</name>
        <dbReference type="ChEBI" id="CHEBI:597326"/>
    </cofactor>
</comment>
<evidence type="ECO:0000256" key="2">
    <source>
        <dbReference type="ARBA" id="ARBA00012224"/>
    </source>
</evidence>
<keyword evidence="8" id="KW-1185">Reference proteome</keyword>
<dbReference type="InterPro" id="IPR004839">
    <property type="entry name" value="Aminotransferase_I/II_large"/>
</dbReference>
<evidence type="ECO:0000256" key="4">
    <source>
        <dbReference type="ARBA" id="ARBA00023239"/>
    </source>
</evidence>
<dbReference type="Pfam" id="PF00155">
    <property type="entry name" value="Aminotran_1_2"/>
    <property type="match status" value="1"/>
</dbReference>
<dbReference type="EMBL" id="JBHUEE010000002">
    <property type="protein sequence ID" value="MFD1717269.1"/>
    <property type="molecule type" value="Genomic_DNA"/>
</dbReference>
<comment type="similarity">
    <text evidence="5">Belongs to the class-II pyridoxal-phosphate-dependent aminotransferase family. MalY/PatB cystathionine beta-lyase subfamily.</text>
</comment>
<dbReference type="GO" id="GO:0047804">
    <property type="term" value="F:cysteine-S-conjugate beta-lyase activity"/>
    <property type="evidence" value="ECO:0007669"/>
    <property type="project" value="UniProtKB-EC"/>
</dbReference>
<dbReference type="Proteomes" id="UP001597277">
    <property type="component" value="Unassembled WGS sequence"/>
</dbReference>
<sequence>MTQTNSTAPPSQLTAQFDAITIDQLREVGGVKWTAFPDTIGAFVAEMDFGTAPAVSRALHTAVDQGLTGYLPAAVSERMSLACAAWQQTKYGWEVPAERVRPLPDVLAGLVAAIEHFSADGAPIILPTPAYMPFLTLPTVLGREIIQVPMARDGGRYVYDLDALDAAFSAGGNLLVLCNPHNPVGRVLERDEMAAIAEVVDRHGGRVFSDEIHAPLVFPEHRHVPYASISETTAGHTVTATSASKAWNLPGMKCAQLILSNDDDAATWAKHGHQAEHGAATLGVIANTAAYTAGGQWLDDVIAYLDGNRRRFGDLLAERIPQIGYTPPEGTYLTLLDCRELGLGDHPQRFFLEQAKVAMTDGSLCGEAARGTARFNLAMPRPVLEEAVDRMATALERR</sequence>
<protein>
    <recommendedName>
        <fullName evidence="2">cysteine-S-conjugate beta-lyase</fullName>
        <ecNumber evidence="2">4.4.1.13</ecNumber>
    </recommendedName>
</protein>
<dbReference type="PANTHER" id="PTHR43525">
    <property type="entry name" value="PROTEIN MALY"/>
    <property type="match status" value="1"/>
</dbReference>
<dbReference type="CDD" id="cd00609">
    <property type="entry name" value="AAT_like"/>
    <property type="match status" value="1"/>
</dbReference>
<feature type="domain" description="Aminotransferase class I/classII large" evidence="6">
    <location>
        <begin position="46"/>
        <end position="390"/>
    </location>
</feature>
<dbReference type="Gene3D" id="3.90.1150.10">
    <property type="entry name" value="Aspartate Aminotransferase, domain 1"/>
    <property type="match status" value="1"/>
</dbReference>
<evidence type="ECO:0000256" key="5">
    <source>
        <dbReference type="ARBA" id="ARBA00037974"/>
    </source>
</evidence>
<dbReference type="EC" id="4.4.1.13" evidence="2"/>